<name>A0A336N9E5_AGGAP</name>
<dbReference type="Proteomes" id="UP000253728">
    <property type="component" value="Unassembled WGS sequence"/>
</dbReference>
<dbReference type="InterPro" id="IPR025987">
    <property type="entry name" value="GW_dom"/>
</dbReference>
<keyword evidence="1" id="KW-0732">Signal</keyword>
<accession>A0A336N9E5</accession>
<dbReference type="RefSeq" id="WP_005702758.1">
    <property type="nucleotide sequence ID" value="NZ_MAQF01000018.1"/>
</dbReference>
<evidence type="ECO:0000313" key="3">
    <source>
        <dbReference type="EMBL" id="SSZ30909.1"/>
    </source>
</evidence>
<organism evidence="3 4">
    <name type="scientific">Aggregatibacter aphrophilus</name>
    <name type="common">Haemophilus aphrophilus</name>
    <dbReference type="NCBI Taxonomy" id="732"/>
    <lineage>
        <taxon>Bacteria</taxon>
        <taxon>Pseudomonadati</taxon>
        <taxon>Pseudomonadota</taxon>
        <taxon>Gammaproteobacteria</taxon>
        <taxon>Pasteurellales</taxon>
        <taxon>Pasteurellaceae</taxon>
        <taxon>Aggregatibacter</taxon>
    </lineage>
</organism>
<protein>
    <recommendedName>
        <fullName evidence="2">GW domain-containing protein</fullName>
    </recommendedName>
</protein>
<feature type="signal peptide" evidence="1">
    <location>
        <begin position="1"/>
        <end position="19"/>
    </location>
</feature>
<dbReference type="AlphaFoldDB" id="A0A336N9E5"/>
<reference evidence="3 4" key="1">
    <citation type="submission" date="2018-06" db="EMBL/GenBank/DDBJ databases">
        <authorList>
            <consortium name="Pathogen Informatics"/>
            <person name="Doyle S."/>
        </authorList>
    </citation>
    <scope>NUCLEOTIDE SEQUENCE [LARGE SCALE GENOMIC DNA]</scope>
    <source>
        <strain evidence="3 4">NCTC5908</strain>
    </source>
</reference>
<feature type="chain" id="PRO_5016246893" description="GW domain-containing protein" evidence="1">
    <location>
        <begin position="20"/>
        <end position="212"/>
    </location>
</feature>
<dbReference type="GeneID" id="49634500"/>
<gene>
    <name evidence="3" type="ORF">NCTC5908_02753</name>
</gene>
<feature type="domain" description="GW" evidence="2">
    <location>
        <begin position="149"/>
        <end position="208"/>
    </location>
</feature>
<proteinExistence type="predicted"/>
<dbReference type="EMBL" id="UFSP01000006">
    <property type="protein sequence ID" value="SSZ30909.1"/>
    <property type="molecule type" value="Genomic_DNA"/>
</dbReference>
<dbReference type="Pfam" id="PF13457">
    <property type="entry name" value="GW"/>
    <property type="match status" value="1"/>
</dbReference>
<evidence type="ECO:0000256" key="1">
    <source>
        <dbReference type="SAM" id="SignalP"/>
    </source>
</evidence>
<evidence type="ECO:0000313" key="4">
    <source>
        <dbReference type="Proteomes" id="UP000253728"/>
    </source>
</evidence>
<evidence type="ECO:0000259" key="2">
    <source>
        <dbReference type="Pfam" id="PF13457"/>
    </source>
</evidence>
<sequence>MRVIVFLFLLFFGNGTVYAYECDEDYSKIEININNNDITWCKSRFSMQDNYFFLKTNRVTYKIEHSSFATSVEDYFSSLNNNSELFCSREKITSLNINEILFFTLHPSGIDEIPYCYSLDLRYFDEKIHFVKDDSDVKVSMLGFNSLGIINKDKQYLYNSPNRITRMYLVKGDKIRVLKEEKDEKGDTWYFISYKGKKEINMWIKADSVDLN</sequence>